<evidence type="ECO:0000256" key="6">
    <source>
        <dbReference type="ARBA" id="ARBA00022840"/>
    </source>
</evidence>
<evidence type="ECO:0000313" key="12">
    <source>
        <dbReference type="Proteomes" id="UP001362999"/>
    </source>
</evidence>
<keyword evidence="2" id="KW-0723">Serine/threonine-protein kinase</keyword>
<dbReference type="GO" id="GO:0000245">
    <property type="term" value="P:spliceosomal complex assembly"/>
    <property type="evidence" value="ECO:0007669"/>
    <property type="project" value="TreeGrafter"/>
</dbReference>
<proteinExistence type="predicted"/>
<feature type="domain" description="Protein kinase" evidence="10">
    <location>
        <begin position="36"/>
        <end position="405"/>
    </location>
</feature>
<dbReference type="PROSITE" id="PS50011">
    <property type="entry name" value="PROTEIN_KINASE_DOM"/>
    <property type="match status" value="1"/>
</dbReference>
<comment type="caution">
    <text evidence="11">The sequence shown here is derived from an EMBL/GenBank/DDBJ whole genome shotgun (WGS) entry which is preliminary data.</text>
</comment>
<evidence type="ECO:0000256" key="1">
    <source>
        <dbReference type="ARBA" id="ARBA00012513"/>
    </source>
</evidence>
<evidence type="ECO:0000256" key="3">
    <source>
        <dbReference type="ARBA" id="ARBA00022679"/>
    </source>
</evidence>
<feature type="binding site" evidence="9">
    <location>
        <position position="65"/>
    </location>
    <ligand>
        <name>ATP</name>
        <dbReference type="ChEBI" id="CHEBI:30616"/>
    </ligand>
</feature>
<comment type="catalytic activity">
    <reaction evidence="7">
        <text>L-threonyl-[protein] + ATP = O-phospho-L-threonyl-[protein] + ADP + H(+)</text>
        <dbReference type="Rhea" id="RHEA:46608"/>
        <dbReference type="Rhea" id="RHEA-COMP:11060"/>
        <dbReference type="Rhea" id="RHEA-COMP:11605"/>
        <dbReference type="ChEBI" id="CHEBI:15378"/>
        <dbReference type="ChEBI" id="CHEBI:30013"/>
        <dbReference type="ChEBI" id="CHEBI:30616"/>
        <dbReference type="ChEBI" id="CHEBI:61977"/>
        <dbReference type="ChEBI" id="CHEBI:456216"/>
        <dbReference type="EC" id="2.7.11.1"/>
    </reaction>
</comment>
<evidence type="ECO:0000256" key="4">
    <source>
        <dbReference type="ARBA" id="ARBA00022741"/>
    </source>
</evidence>
<dbReference type="Pfam" id="PF00069">
    <property type="entry name" value="Pkinase"/>
    <property type="match status" value="2"/>
</dbReference>
<keyword evidence="4 9" id="KW-0547">Nucleotide-binding</keyword>
<evidence type="ECO:0000313" key="11">
    <source>
        <dbReference type="EMBL" id="KAK7031332.1"/>
    </source>
</evidence>
<evidence type="ECO:0000256" key="5">
    <source>
        <dbReference type="ARBA" id="ARBA00022777"/>
    </source>
</evidence>
<dbReference type="AlphaFoldDB" id="A0AAW0BWQ3"/>
<dbReference type="Gene3D" id="1.10.510.10">
    <property type="entry name" value="Transferase(Phosphotransferase) domain 1"/>
    <property type="match status" value="1"/>
</dbReference>
<evidence type="ECO:0000259" key="10">
    <source>
        <dbReference type="PROSITE" id="PS50011"/>
    </source>
</evidence>
<sequence>MSRLLRQMPDTEQVNEYRPGGLHPVHLGDKLHGNRYEVVRKLGCGASGTVWLAQDHVSGGFAALKIMHANANLRELEIMRHLKKSECADIEEYVVRLLDEFEHTGPNGVHQCIVTEVLGPSLAGIEDNLENSFPDEVLSPEVVQSISLQIARGLRRLHDAGVVHGDFTKRNILLCAPAFARWKTVADIDEYMLEPQTEPLQFQESSDPVSPSPHRPSYTVYSTLSVAMTTACFIDPANVRVKICDFGESFFVDAPSGKVHIPPMYVSPEAAILRSVGPPSDVWALAVIVHDLVSSGWPLFATPWQRSNDAAVAGAVLRLGKLPDDLWSKWGARSTYFDEDANWTGEIEDRPFREDDASPIVSAHVTPERCGGDVTAFASVIRGMCDYDPARRTTSAEVVQVLETIWQSRQQDSDAAVLPAPAA</sequence>
<keyword evidence="12" id="KW-1185">Reference proteome</keyword>
<comment type="catalytic activity">
    <reaction evidence="8">
        <text>L-seryl-[protein] + ATP = O-phospho-L-seryl-[protein] + ADP + H(+)</text>
        <dbReference type="Rhea" id="RHEA:17989"/>
        <dbReference type="Rhea" id="RHEA-COMP:9863"/>
        <dbReference type="Rhea" id="RHEA-COMP:11604"/>
        <dbReference type="ChEBI" id="CHEBI:15378"/>
        <dbReference type="ChEBI" id="CHEBI:29999"/>
        <dbReference type="ChEBI" id="CHEBI:30616"/>
        <dbReference type="ChEBI" id="CHEBI:83421"/>
        <dbReference type="ChEBI" id="CHEBI:456216"/>
        <dbReference type="EC" id="2.7.11.1"/>
    </reaction>
</comment>
<organism evidence="11 12">
    <name type="scientific">Favolaschia claudopus</name>
    <dbReference type="NCBI Taxonomy" id="2862362"/>
    <lineage>
        <taxon>Eukaryota</taxon>
        <taxon>Fungi</taxon>
        <taxon>Dikarya</taxon>
        <taxon>Basidiomycota</taxon>
        <taxon>Agaricomycotina</taxon>
        <taxon>Agaricomycetes</taxon>
        <taxon>Agaricomycetidae</taxon>
        <taxon>Agaricales</taxon>
        <taxon>Marasmiineae</taxon>
        <taxon>Mycenaceae</taxon>
        <taxon>Favolaschia</taxon>
    </lineage>
</organism>
<dbReference type="PROSITE" id="PS00107">
    <property type="entry name" value="PROTEIN_KINASE_ATP"/>
    <property type="match status" value="1"/>
</dbReference>
<dbReference type="PANTHER" id="PTHR47634:SF9">
    <property type="entry name" value="PROTEIN KINASE DOMAIN-CONTAINING PROTEIN-RELATED"/>
    <property type="match status" value="1"/>
</dbReference>
<evidence type="ECO:0000256" key="7">
    <source>
        <dbReference type="ARBA" id="ARBA00047899"/>
    </source>
</evidence>
<keyword evidence="5 11" id="KW-0418">Kinase</keyword>
<dbReference type="Proteomes" id="UP001362999">
    <property type="component" value="Unassembled WGS sequence"/>
</dbReference>
<evidence type="ECO:0000256" key="2">
    <source>
        <dbReference type="ARBA" id="ARBA00022527"/>
    </source>
</evidence>
<dbReference type="SUPFAM" id="SSF56112">
    <property type="entry name" value="Protein kinase-like (PK-like)"/>
    <property type="match status" value="1"/>
</dbReference>
<dbReference type="InterPro" id="IPR011009">
    <property type="entry name" value="Kinase-like_dom_sf"/>
</dbReference>
<protein>
    <recommendedName>
        <fullName evidence="1">non-specific serine/threonine protein kinase</fullName>
        <ecNumber evidence="1">2.7.11.1</ecNumber>
    </recommendedName>
</protein>
<reference evidence="11 12" key="1">
    <citation type="journal article" date="2024" name="J Genomics">
        <title>Draft genome sequencing and assembly of Favolaschia claudopus CIRM-BRFM 2984 isolated from oak limbs.</title>
        <authorList>
            <person name="Navarro D."/>
            <person name="Drula E."/>
            <person name="Chaduli D."/>
            <person name="Cazenave R."/>
            <person name="Ahrendt S."/>
            <person name="Wang J."/>
            <person name="Lipzen A."/>
            <person name="Daum C."/>
            <person name="Barry K."/>
            <person name="Grigoriev I.V."/>
            <person name="Favel A."/>
            <person name="Rosso M.N."/>
            <person name="Martin F."/>
        </authorList>
    </citation>
    <scope>NUCLEOTIDE SEQUENCE [LARGE SCALE GENOMIC DNA]</scope>
    <source>
        <strain evidence="11 12">CIRM-BRFM 2984</strain>
    </source>
</reference>
<evidence type="ECO:0000256" key="9">
    <source>
        <dbReference type="PROSITE-ProRule" id="PRU10141"/>
    </source>
</evidence>
<accession>A0AAW0BWQ3</accession>
<name>A0AAW0BWQ3_9AGAR</name>
<dbReference type="GO" id="GO:0050684">
    <property type="term" value="P:regulation of mRNA processing"/>
    <property type="evidence" value="ECO:0007669"/>
    <property type="project" value="TreeGrafter"/>
</dbReference>
<keyword evidence="6 9" id="KW-0067">ATP-binding</keyword>
<dbReference type="GO" id="GO:0005524">
    <property type="term" value="F:ATP binding"/>
    <property type="evidence" value="ECO:0007669"/>
    <property type="project" value="UniProtKB-UniRule"/>
</dbReference>
<dbReference type="InterPro" id="IPR051334">
    <property type="entry name" value="SRPK"/>
</dbReference>
<dbReference type="PANTHER" id="PTHR47634">
    <property type="entry name" value="PROTEIN KINASE DOMAIN-CONTAINING PROTEIN-RELATED"/>
    <property type="match status" value="1"/>
</dbReference>
<dbReference type="EMBL" id="JAWWNJ010000024">
    <property type="protein sequence ID" value="KAK7031332.1"/>
    <property type="molecule type" value="Genomic_DNA"/>
</dbReference>
<dbReference type="GO" id="GO:0004674">
    <property type="term" value="F:protein serine/threonine kinase activity"/>
    <property type="evidence" value="ECO:0007669"/>
    <property type="project" value="UniProtKB-KW"/>
</dbReference>
<dbReference type="InterPro" id="IPR017441">
    <property type="entry name" value="Protein_kinase_ATP_BS"/>
</dbReference>
<dbReference type="InterPro" id="IPR000719">
    <property type="entry name" value="Prot_kinase_dom"/>
</dbReference>
<evidence type="ECO:0000256" key="8">
    <source>
        <dbReference type="ARBA" id="ARBA00048679"/>
    </source>
</evidence>
<dbReference type="EC" id="2.7.11.1" evidence="1"/>
<dbReference type="InterPro" id="IPR008266">
    <property type="entry name" value="Tyr_kinase_AS"/>
</dbReference>
<gene>
    <name evidence="11" type="ORF">R3P38DRAFT_2922883</name>
</gene>
<dbReference type="PROSITE" id="PS00109">
    <property type="entry name" value="PROTEIN_KINASE_TYR"/>
    <property type="match status" value="1"/>
</dbReference>
<dbReference type="Gene3D" id="3.30.200.20">
    <property type="entry name" value="Phosphorylase Kinase, domain 1"/>
    <property type="match status" value="1"/>
</dbReference>
<keyword evidence="3" id="KW-0808">Transferase</keyword>